<dbReference type="SUPFAM" id="SSF52317">
    <property type="entry name" value="Class I glutamine amidotransferase-like"/>
    <property type="match status" value="1"/>
</dbReference>
<organism evidence="3">
    <name type="scientific">Singulisphaera sp. Ch08</name>
    <dbReference type="NCBI Taxonomy" id="3120278"/>
    <lineage>
        <taxon>Bacteria</taxon>
        <taxon>Pseudomonadati</taxon>
        <taxon>Planctomycetota</taxon>
        <taxon>Planctomycetia</taxon>
        <taxon>Isosphaerales</taxon>
        <taxon>Isosphaeraceae</taxon>
        <taxon>Singulisphaera</taxon>
    </lineage>
</organism>
<evidence type="ECO:0000256" key="1">
    <source>
        <dbReference type="SAM" id="SignalP"/>
    </source>
</evidence>
<sequence length="344" mass="37183">MAKMRIAERYRLLWAVALIAVCGGPTQADDSWVVYAGGDGPGQGKRVVLVSGDEEYRSEEALPQLAKILATRHGFTCTVLFAIGDDGTINPKRVDNIPGLEALDTADLLILATRFRDLPDDQMKHVVDYIESGRPIIGMRTATHAFDLKKSKTYAKYTWNGKVPGFEGGFGRLVLGETWNSHHGAHGKQSTRGILAPGEQEHPILKGIKDGQIWGPTDVYGVRLPLPGDSKPLVFGQILTGMKPDDSPITGPKNDPMMPVAWTKTYTAANGKTARVFATTMGASQDLENDGVRRLLVNAAYWATGLEDKVSASADVSIVGDYHPLPFGFGGFKAGVKPSSHEIK</sequence>
<evidence type="ECO:0000259" key="2">
    <source>
        <dbReference type="Pfam" id="PF06283"/>
    </source>
</evidence>
<evidence type="ECO:0000313" key="3">
    <source>
        <dbReference type="EMBL" id="XBH01348.1"/>
    </source>
</evidence>
<dbReference type="Gene3D" id="3.40.50.880">
    <property type="match status" value="1"/>
</dbReference>
<dbReference type="EMBL" id="CP155447">
    <property type="protein sequence ID" value="XBH01348.1"/>
    <property type="molecule type" value="Genomic_DNA"/>
</dbReference>
<reference evidence="3" key="1">
    <citation type="submission" date="2024-05" db="EMBL/GenBank/DDBJ databases">
        <title>Planctomycetes of the genus Singulisphaera possess chitinolytic capabilities.</title>
        <authorList>
            <person name="Ivanova A."/>
        </authorList>
    </citation>
    <scope>NUCLEOTIDE SEQUENCE</scope>
    <source>
        <strain evidence="3">Ch08T</strain>
    </source>
</reference>
<name>A0AAU7C879_9BACT</name>
<gene>
    <name evidence="3" type="ORF">V5E97_23680</name>
</gene>
<keyword evidence="1" id="KW-0732">Signal</keyword>
<accession>A0AAU7C879</accession>
<feature type="chain" id="PRO_5043986080" evidence="1">
    <location>
        <begin position="29"/>
        <end position="344"/>
    </location>
</feature>
<dbReference type="RefSeq" id="WP_406694047.1">
    <property type="nucleotide sequence ID" value="NZ_CP155447.1"/>
</dbReference>
<dbReference type="Pfam" id="PF06283">
    <property type="entry name" value="ThuA"/>
    <property type="match status" value="1"/>
</dbReference>
<dbReference type="InterPro" id="IPR029062">
    <property type="entry name" value="Class_I_gatase-like"/>
</dbReference>
<proteinExistence type="predicted"/>
<dbReference type="InterPro" id="IPR029010">
    <property type="entry name" value="ThuA-like"/>
</dbReference>
<protein>
    <submittedName>
        <fullName evidence="3">ThuA domain-containing protein</fullName>
    </submittedName>
</protein>
<feature type="domain" description="ThuA-like" evidence="2">
    <location>
        <begin position="88"/>
        <end position="303"/>
    </location>
</feature>
<dbReference type="AlphaFoldDB" id="A0AAU7C879"/>
<feature type="signal peptide" evidence="1">
    <location>
        <begin position="1"/>
        <end position="28"/>
    </location>
</feature>